<dbReference type="RefSeq" id="XP_031015199.1">
    <property type="nucleotide sequence ID" value="XM_031160821.1"/>
</dbReference>
<feature type="region of interest" description="Disordered" evidence="1">
    <location>
        <begin position="17"/>
        <end position="57"/>
    </location>
</feature>
<evidence type="ECO:0000313" key="4">
    <source>
        <dbReference type="Proteomes" id="UP000253153"/>
    </source>
</evidence>
<keyword evidence="2" id="KW-0812">Transmembrane</keyword>
<keyword evidence="2" id="KW-1133">Transmembrane helix</keyword>
<feature type="transmembrane region" description="Helical" evidence="2">
    <location>
        <begin position="65"/>
        <end position="86"/>
    </location>
</feature>
<proteinExistence type="predicted"/>
<keyword evidence="4" id="KW-1185">Reference proteome</keyword>
<comment type="caution">
    <text evidence="3">The sequence shown here is derived from an EMBL/GenBank/DDBJ whole genome shotgun (WGS) entry which is preliminary data.</text>
</comment>
<evidence type="ECO:0000256" key="1">
    <source>
        <dbReference type="SAM" id="MobiDB-lite"/>
    </source>
</evidence>
<sequence>MSSNDLEMSNLVSAFVDEDPPRSEEAEVMSQNVDASTHHMNRPSIDGLKTPSSRTLSNSEQPKKIVIIIAIILSVSIAPLSAIAIIPRAGLWQILKPVGLGNETIYYCAKPLRESNFWETNFDTEADSQHSSVYNGSKEILEKLRPVISKPPTTNNLTNTRQITNISYSGENDEFVSLTMDFLQLNRINMSSVTIATCPMDGVVRTIDVPWGGKIIDKDFLTMSRQKSLDRTSGRWNPGNESTRAAWWKKFHAAPTSRWKQPIVLAECADNHTVGDALTFQFSTGISDNEVILSGRYDNDFKRFLRDARHEKGVQPDVRHLILDSSSSSGSPPSASILFLTSLPPYINGTLIDGQAEDTIGLGLCRIYSRWVEADIWLEQSKPSAQTHLDSPLSDMEAHSGDTQPSGSPIEFSKEWLSTMSPEVGEPAASNNSYQAILDVCTGIPMSSYEIYNEAGGDTEIPPTSEDIIVHLEYFINGYGYSWYSSRTILLAFSVLLLHVLIVLVHVVSVLWSRHPWYSSSWSSFGQMMVLALRSKAPEGLGSVGTGVSSSETWNKSVSVRVVDAEDRLEMILQDEKGVVSQNQQVNSGAEEAGRDTGLSFARSGVKYH</sequence>
<accession>A0A366RL86</accession>
<protein>
    <submittedName>
        <fullName evidence="3">Uncharacterized protein</fullName>
    </submittedName>
</protein>
<feature type="transmembrane region" description="Helical" evidence="2">
    <location>
        <begin position="489"/>
        <end position="512"/>
    </location>
</feature>
<feature type="region of interest" description="Disordered" evidence="1">
    <location>
        <begin position="387"/>
        <end position="407"/>
    </location>
</feature>
<dbReference type="EMBL" id="QKXC01000136">
    <property type="protein sequence ID" value="RBR17176.1"/>
    <property type="molecule type" value="Genomic_DNA"/>
</dbReference>
<gene>
    <name evidence="3" type="ORF">FIESC28_06678</name>
</gene>
<reference evidence="3 4" key="1">
    <citation type="submission" date="2018-06" db="EMBL/GenBank/DDBJ databases">
        <title>Fusarium incarnatum-equiseti species complex species 28.</title>
        <authorList>
            <person name="Gardiner D.M."/>
        </authorList>
    </citation>
    <scope>NUCLEOTIDE SEQUENCE [LARGE SCALE GENOMIC DNA]</scope>
    <source>
        <strain evidence="3 4">FIESC_28</strain>
    </source>
</reference>
<dbReference type="Proteomes" id="UP000253153">
    <property type="component" value="Unassembled WGS sequence"/>
</dbReference>
<dbReference type="OrthoDB" id="5104981at2759"/>
<dbReference type="GeneID" id="41996117"/>
<evidence type="ECO:0000313" key="3">
    <source>
        <dbReference type="EMBL" id="RBR17176.1"/>
    </source>
</evidence>
<keyword evidence="2" id="KW-0472">Membrane</keyword>
<evidence type="ECO:0000256" key="2">
    <source>
        <dbReference type="SAM" id="Phobius"/>
    </source>
</evidence>
<dbReference type="AlphaFoldDB" id="A0A366RL86"/>
<name>A0A366RL86_9HYPO</name>
<organism evidence="3 4">
    <name type="scientific">Fusarium coffeatum</name>
    <dbReference type="NCBI Taxonomy" id="231269"/>
    <lineage>
        <taxon>Eukaryota</taxon>
        <taxon>Fungi</taxon>
        <taxon>Dikarya</taxon>
        <taxon>Ascomycota</taxon>
        <taxon>Pezizomycotina</taxon>
        <taxon>Sordariomycetes</taxon>
        <taxon>Hypocreomycetidae</taxon>
        <taxon>Hypocreales</taxon>
        <taxon>Nectriaceae</taxon>
        <taxon>Fusarium</taxon>
        <taxon>Fusarium incarnatum-equiseti species complex</taxon>
    </lineage>
</organism>